<name>A0A8S0XYL4_CYCAE</name>
<comment type="caution">
    <text evidence="1">The sequence shown here is derived from an EMBL/GenBank/DDBJ whole genome shotgun (WGS) entry which is preliminary data.</text>
</comment>
<proteinExistence type="predicted"/>
<organism evidence="1 2">
    <name type="scientific">Cyclocybe aegerita</name>
    <name type="common">Black poplar mushroom</name>
    <name type="synonym">Agrocybe aegerita</name>
    <dbReference type="NCBI Taxonomy" id="1973307"/>
    <lineage>
        <taxon>Eukaryota</taxon>
        <taxon>Fungi</taxon>
        <taxon>Dikarya</taxon>
        <taxon>Basidiomycota</taxon>
        <taxon>Agaricomycotina</taxon>
        <taxon>Agaricomycetes</taxon>
        <taxon>Agaricomycetidae</taxon>
        <taxon>Agaricales</taxon>
        <taxon>Agaricineae</taxon>
        <taxon>Bolbitiaceae</taxon>
        <taxon>Cyclocybe</taxon>
    </lineage>
</organism>
<dbReference type="Proteomes" id="UP000467700">
    <property type="component" value="Unassembled WGS sequence"/>
</dbReference>
<accession>A0A8S0XYL4</accession>
<gene>
    <name evidence="1" type="ORF">AAE3_LOCUS10927</name>
</gene>
<dbReference type="AlphaFoldDB" id="A0A8S0XYL4"/>
<evidence type="ECO:0000313" key="1">
    <source>
        <dbReference type="EMBL" id="CAA7268721.1"/>
    </source>
</evidence>
<protein>
    <submittedName>
        <fullName evidence="1">Uncharacterized protein</fullName>
    </submittedName>
</protein>
<keyword evidence="2" id="KW-1185">Reference proteome</keyword>
<reference evidence="1 2" key="1">
    <citation type="submission" date="2020-01" db="EMBL/GenBank/DDBJ databases">
        <authorList>
            <person name="Gupta K D."/>
        </authorList>
    </citation>
    <scope>NUCLEOTIDE SEQUENCE [LARGE SCALE GENOMIC DNA]</scope>
</reference>
<evidence type="ECO:0000313" key="2">
    <source>
        <dbReference type="Proteomes" id="UP000467700"/>
    </source>
</evidence>
<dbReference type="EMBL" id="CACVBS010000069">
    <property type="protein sequence ID" value="CAA7268721.1"/>
    <property type="molecule type" value="Genomic_DNA"/>
</dbReference>
<sequence length="200" mass="21791">MPHFPDLDNPCHDTTLLSKAYKRIDVDDPMILAPRFNSSSNAMTSGTFFVVLLGVFSGLQPRVSHSLSLLKPSLHVPIRPSAIREAHLPFFLNHSPTNSESPTAAVCHANRSPILRPSPDRTAFGGQSQSLLNLSDRSRWLIPTSSGSISRFQKEMIFIVRGGRRACSSSLDDTGSSFLEAARSHSVLLCIAQSTHLLAA</sequence>